<keyword evidence="4" id="KW-1185">Reference proteome</keyword>
<evidence type="ECO:0000313" key="3">
    <source>
        <dbReference type="EMBL" id="QLK24509.1"/>
    </source>
</evidence>
<sequence length="170" mass="17197">MREGAAFSTLYVGVLLAVPGLLAWVTGQAFIFPSLGPSAFLLATVREGEVTAPRRVIGGHCIGVVAGLVAYHALAPDLGVSVTTAAPVLATAQLRFVASGVVAVVLTSGGMLATETVHPPACATTLIVSLGLLSSIVDGALIVFAVVVLVAAHKLVMHGRSFGDYVPLGQ</sequence>
<reference evidence="3 4" key="1">
    <citation type="submission" date="2020-07" db="EMBL/GenBank/DDBJ databases">
        <title>Natrinema (YPL30) sp. nov. and Haloterrigena xxxxxx (YPL8) sp. nov., isolated from a salt mine.</title>
        <authorList>
            <person name="Cui H."/>
        </authorList>
    </citation>
    <scope>NUCLEOTIDE SEQUENCE [LARGE SCALE GENOMIC DNA]</scope>
    <source>
        <strain evidence="3 4">YPL13</strain>
    </source>
</reference>
<dbReference type="KEGG" id="nay:HYG81_10265"/>
<organism evidence="3 4">
    <name type="scientific">Natrinema zhouii</name>
    <dbReference type="NCBI Taxonomy" id="1710539"/>
    <lineage>
        <taxon>Archaea</taxon>
        <taxon>Methanobacteriati</taxon>
        <taxon>Methanobacteriota</taxon>
        <taxon>Stenosarchaea group</taxon>
        <taxon>Halobacteria</taxon>
        <taxon>Halobacteriales</taxon>
        <taxon>Natrialbaceae</taxon>
        <taxon>Natrinema</taxon>
    </lineage>
</organism>
<keyword evidence="1" id="KW-0812">Transmembrane</keyword>
<keyword evidence="1" id="KW-0472">Membrane</keyword>
<keyword evidence="1" id="KW-1133">Transmembrane helix</keyword>
<proteinExistence type="predicted"/>
<feature type="domain" description="HPP transmembrane region" evidence="2">
    <location>
        <begin position="8"/>
        <end position="151"/>
    </location>
</feature>
<feature type="transmembrane region" description="Helical" evidence="1">
    <location>
        <begin position="126"/>
        <end position="152"/>
    </location>
</feature>
<protein>
    <submittedName>
        <fullName evidence="3">HPP family protein</fullName>
    </submittedName>
</protein>
<evidence type="ECO:0000313" key="4">
    <source>
        <dbReference type="Proteomes" id="UP000510869"/>
    </source>
</evidence>
<dbReference type="Proteomes" id="UP000510869">
    <property type="component" value="Chromosome"/>
</dbReference>
<gene>
    <name evidence="3" type="ORF">HYG81_10265</name>
</gene>
<dbReference type="AlphaFoldDB" id="A0A7D6CN31"/>
<feature type="transmembrane region" description="Helical" evidence="1">
    <location>
        <begin position="56"/>
        <end position="74"/>
    </location>
</feature>
<dbReference type="Pfam" id="PF04982">
    <property type="entry name" value="TM_HPP"/>
    <property type="match status" value="1"/>
</dbReference>
<dbReference type="RefSeq" id="WP_180839592.1">
    <property type="nucleotide sequence ID" value="NZ_CP059154.1"/>
</dbReference>
<dbReference type="InterPro" id="IPR058581">
    <property type="entry name" value="TM_HPP"/>
</dbReference>
<name>A0A7D6CN31_9EURY</name>
<dbReference type="GeneID" id="56143592"/>
<feature type="transmembrane region" description="Helical" evidence="1">
    <location>
        <begin position="12"/>
        <end position="36"/>
    </location>
</feature>
<dbReference type="OrthoDB" id="167785at2157"/>
<accession>A0A7D6CN31</accession>
<dbReference type="EMBL" id="CP059154">
    <property type="protein sequence ID" value="QLK24509.1"/>
    <property type="molecule type" value="Genomic_DNA"/>
</dbReference>
<evidence type="ECO:0000256" key="1">
    <source>
        <dbReference type="SAM" id="Phobius"/>
    </source>
</evidence>
<feature type="transmembrane region" description="Helical" evidence="1">
    <location>
        <begin position="94"/>
        <end position="114"/>
    </location>
</feature>
<evidence type="ECO:0000259" key="2">
    <source>
        <dbReference type="Pfam" id="PF04982"/>
    </source>
</evidence>